<dbReference type="InterPro" id="IPR011009">
    <property type="entry name" value="Kinase-like_dom_sf"/>
</dbReference>
<keyword evidence="3" id="KW-1185">Reference proteome</keyword>
<feature type="region of interest" description="Disordered" evidence="1">
    <location>
        <begin position="225"/>
        <end position="244"/>
    </location>
</feature>
<protein>
    <recommendedName>
        <fullName evidence="4">Protein kinase domain-containing protein</fullName>
    </recommendedName>
</protein>
<evidence type="ECO:0000256" key="1">
    <source>
        <dbReference type="SAM" id="MobiDB-lite"/>
    </source>
</evidence>
<gene>
    <name evidence="2" type="ORF">Hsar01_01601</name>
</gene>
<sequence>MSDRYEIVDILSQDEHGVVFQATDRGSGSTVVLRRFFPFGAGGGGLHGEEKAAYEVALRRLAGVHHPALRRVLDGGTDPVDGLPFLVTEWQEGTPLAQVLDQLEHPVATARLVAETALDASLMLSGVFQEEALWVESTAESIVLPHDGSIPGVTFWICPIRWLGDPGQRQAMGPLLDLIERVAGWRGRIISDTAGNGLGGWVNTLRHNPGAWTVAQAREALEVKPEPEPVAATPQPAFAGRKASKVARPKANPWPWIIAILLASATGTLVYLQKQRSTRQAEVSPPAPAAPAAPPAPSTAAKPAPKPPPAVEASPQDPEIDRINERAKQLSEKQSDSQLFLPGTAYPVEGEVIRTESSKSGATVYALVRTGNGHERWLAFRRSQVSSFDRDSIGDLLHKKVRATGEFGTESSRRSQIFYVRRESDFEELAP</sequence>
<evidence type="ECO:0000313" key="3">
    <source>
        <dbReference type="Proteomes" id="UP001476282"/>
    </source>
</evidence>
<reference evidence="2 3" key="1">
    <citation type="submission" date="2024-02" db="EMBL/GenBank/DDBJ databases">
        <title>Haloferula sargassicola NBRC 104335.</title>
        <authorList>
            <person name="Ichikawa N."/>
            <person name="Katano-Makiyama Y."/>
            <person name="Hidaka K."/>
        </authorList>
    </citation>
    <scope>NUCLEOTIDE SEQUENCE [LARGE SCALE GENOMIC DNA]</scope>
    <source>
        <strain evidence="2 3">NBRC 104335</strain>
    </source>
</reference>
<comment type="caution">
    <text evidence="2">The sequence shown here is derived from an EMBL/GenBank/DDBJ whole genome shotgun (WGS) entry which is preliminary data.</text>
</comment>
<dbReference type="EMBL" id="BAABRI010000007">
    <property type="protein sequence ID" value="GAA5482382.1"/>
    <property type="molecule type" value="Genomic_DNA"/>
</dbReference>
<organism evidence="2 3">
    <name type="scientific">Haloferula sargassicola</name>
    <dbReference type="NCBI Taxonomy" id="490096"/>
    <lineage>
        <taxon>Bacteria</taxon>
        <taxon>Pseudomonadati</taxon>
        <taxon>Verrucomicrobiota</taxon>
        <taxon>Verrucomicrobiia</taxon>
        <taxon>Verrucomicrobiales</taxon>
        <taxon>Verrucomicrobiaceae</taxon>
        <taxon>Haloferula</taxon>
    </lineage>
</organism>
<name>A0ABP9ULW7_9BACT</name>
<dbReference type="RefSeq" id="WP_353566525.1">
    <property type="nucleotide sequence ID" value="NZ_BAABRI010000007.1"/>
</dbReference>
<proteinExistence type="predicted"/>
<evidence type="ECO:0000313" key="2">
    <source>
        <dbReference type="EMBL" id="GAA5482382.1"/>
    </source>
</evidence>
<dbReference type="SUPFAM" id="SSF56112">
    <property type="entry name" value="Protein kinase-like (PK-like)"/>
    <property type="match status" value="1"/>
</dbReference>
<accession>A0ABP9ULW7</accession>
<feature type="compositionally biased region" description="Pro residues" evidence="1">
    <location>
        <begin position="285"/>
        <end position="297"/>
    </location>
</feature>
<evidence type="ECO:0008006" key="4">
    <source>
        <dbReference type="Google" id="ProtNLM"/>
    </source>
</evidence>
<dbReference type="Gene3D" id="3.30.200.20">
    <property type="entry name" value="Phosphorylase Kinase, domain 1"/>
    <property type="match status" value="1"/>
</dbReference>
<feature type="region of interest" description="Disordered" evidence="1">
    <location>
        <begin position="281"/>
        <end position="318"/>
    </location>
</feature>
<dbReference type="Proteomes" id="UP001476282">
    <property type="component" value="Unassembled WGS sequence"/>
</dbReference>